<dbReference type="AlphaFoldDB" id="A0A5E4X6X5"/>
<evidence type="ECO:0000313" key="3">
    <source>
        <dbReference type="Proteomes" id="UP000406256"/>
    </source>
</evidence>
<gene>
    <name evidence="2" type="ORF">PAN31108_03675</name>
</gene>
<evidence type="ECO:0000313" key="2">
    <source>
        <dbReference type="EMBL" id="VVE31885.1"/>
    </source>
</evidence>
<dbReference type="EMBL" id="CABPSB010000014">
    <property type="protein sequence ID" value="VVE31885.1"/>
    <property type="molecule type" value="Genomic_DNA"/>
</dbReference>
<feature type="region of interest" description="Disordered" evidence="1">
    <location>
        <begin position="1"/>
        <end position="20"/>
    </location>
</feature>
<reference evidence="2 3" key="1">
    <citation type="submission" date="2019-08" db="EMBL/GenBank/DDBJ databases">
        <authorList>
            <person name="Peeters C."/>
        </authorList>
    </citation>
    <scope>NUCLEOTIDE SEQUENCE [LARGE SCALE GENOMIC DNA]</scope>
    <source>
        <strain evidence="2 3">LMG 31108</strain>
    </source>
</reference>
<accession>A0A5E4X6X5</accession>
<proteinExistence type="predicted"/>
<name>A0A5E4X6X5_9BURK</name>
<protein>
    <submittedName>
        <fullName evidence="2">Uncharacterized protein</fullName>
    </submittedName>
</protein>
<dbReference type="Proteomes" id="UP000406256">
    <property type="component" value="Unassembled WGS sequence"/>
</dbReference>
<sequence>MGNRGRLGVAGGTGFGKRHDKFASRTSLNAAWMSRSWDRSLRQAQMTTTMTPYHRKSILFFPAIAS</sequence>
<keyword evidence="3" id="KW-1185">Reference proteome</keyword>
<organism evidence="2 3">
    <name type="scientific">Pandoraea anhela</name>
    <dbReference type="NCBI Taxonomy" id="2508295"/>
    <lineage>
        <taxon>Bacteria</taxon>
        <taxon>Pseudomonadati</taxon>
        <taxon>Pseudomonadota</taxon>
        <taxon>Betaproteobacteria</taxon>
        <taxon>Burkholderiales</taxon>
        <taxon>Burkholderiaceae</taxon>
        <taxon>Pandoraea</taxon>
    </lineage>
</organism>
<evidence type="ECO:0000256" key="1">
    <source>
        <dbReference type="SAM" id="MobiDB-lite"/>
    </source>
</evidence>